<evidence type="ECO:0000256" key="1">
    <source>
        <dbReference type="ARBA" id="ARBA00023002"/>
    </source>
</evidence>
<dbReference type="InterPro" id="IPR036188">
    <property type="entry name" value="FAD/NAD-bd_sf"/>
</dbReference>
<reference evidence="3 4" key="1">
    <citation type="submission" date="2023-07" db="EMBL/GenBank/DDBJ databases">
        <title>Sorghum-associated microbial communities from plants grown in Nebraska, USA.</title>
        <authorList>
            <person name="Schachtman D."/>
        </authorList>
    </citation>
    <scope>NUCLEOTIDE SEQUENCE [LARGE SCALE GENOMIC DNA]</scope>
    <source>
        <strain evidence="3 4">BE167</strain>
    </source>
</reference>
<keyword evidence="4" id="KW-1185">Reference proteome</keyword>
<comment type="caution">
    <text evidence="3">The sequence shown here is derived from an EMBL/GenBank/DDBJ whole genome shotgun (WGS) entry which is preliminary data.</text>
</comment>
<dbReference type="EMBL" id="JAVDVQ010000009">
    <property type="protein sequence ID" value="MDR7083155.1"/>
    <property type="molecule type" value="Genomic_DNA"/>
</dbReference>
<feature type="region of interest" description="Disordered" evidence="2">
    <location>
        <begin position="356"/>
        <end position="395"/>
    </location>
</feature>
<dbReference type="PANTHER" id="PTHR43539">
    <property type="entry name" value="FLAVIN-BINDING MONOOXYGENASE-LIKE PROTEIN (AFU_ORTHOLOGUE AFUA_4G09220)"/>
    <property type="match status" value="1"/>
</dbReference>
<evidence type="ECO:0000313" key="3">
    <source>
        <dbReference type="EMBL" id="MDR7083155.1"/>
    </source>
</evidence>
<evidence type="ECO:0000256" key="2">
    <source>
        <dbReference type="SAM" id="MobiDB-lite"/>
    </source>
</evidence>
<dbReference type="InterPro" id="IPR050982">
    <property type="entry name" value="Auxin_biosynth/cation_transpt"/>
</dbReference>
<feature type="compositionally biased region" description="Basic and acidic residues" evidence="2">
    <location>
        <begin position="369"/>
        <end position="395"/>
    </location>
</feature>
<name>A0ABU1UDG1_9MICC</name>
<proteinExistence type="predicted"/>
<dbReference type="Pfam" id="PF13738">
    <property type="entry name" value="Pyr_redox_3"/>
    <property type="match status" value="1"/>
</dbReference>
<sequence length="395" mass="41372">MNQNSQLDVVVIGAGQAGLASGYHLARTNLRFEILEGAPRVGDCWRGRWDSLQLFTPAQHDGLPGLPFPAARNTFPGKEEFAAYLERYAARFRLPVRTGVRVEGVRPAGGGFAVDTPAGAVRTRNVIVATGANALPRIPDAAAGLDAGIQQLHSSRYRSPADIPDGDVLVVGAGTSGAEIALELSAGHRVLLSGRPTPHIPDPVLRYAGGAYWRFVHSVLTLRTPVGRKVAAGFHERGAPLIRISMQDLDRAGVARVPRLTGTTDGQPAFDGGSSATVGTVIWATGYRPDLDWIDGLTPAPSGWPETRRGAVPGTPGLYFVGMPFQYALTSGLIGGVGRDAAYVVQQIAKRVPGPSVVAPVLQPGNGDGEDRGGREAEHSGGGHPGPERGRGGHG</sequence>
<dbReference type="SUPFAM" id="SSF51905">
    <property type="entry name" value="FAD/NAD(P)-binding domain"/>
    <property type="match status" value="1"/>
</dbReference>
<dbReference type="Gene3D" id="3.50.50.60">
    <property type="entry name" value="FAD/NAD(P)-binding domain"/>
    <property type="match status" value="1"/>
</dbReference>
<dbReference type="PRINTS" id="PR00469">
    <property type="entry name" value="PNDRDTASEII"/>
</dbReference>
<dbReference type="PRINTS" id="PR00368">
    <property type="entry name" value="FADPNR"/>
</dbReference>
<protein>
    <submittedName>
        <fullName evidence="3">Flavoprotein involved in K+ transport</fullName>
    </submittedName>
</protein>
<dbReference type="PANTHER" id="PTHR43539:SF78">
    <property type="entry name" value="FLAVIN-CONTAINING MONOOXYGENASE"/>
    <property type="match status" value="1"/>
</dbReference>
<accession>A0ABU1UDG1</accession>
<dbReference type="Proteomes" id="UP001252243">
    <property type="component" value="Unassembled WGS sequence"/>
</dbReference>
<keyword evidence="1" id="KW-0560">Oxidoreductase</keyword>
<evidence type="ECO:0000313" key="4">
    <source>
        <dbReference type="Proteomes" id="UP001252243"/>
    </source>
</evidence>
<organism evidence="3 4">
    <name type="scientific">Arthrobacter ginsengisoli</name>
    <dbReference type="NCBI Taxonomy" id="1356565"/>
    <lineage>
        <taxon>Bacteria</taxon>
        <taxon>Bacillati</taxon>
        <taxon>Actinomycetota</taxon>
        <taxon>Actinomycetes</taxon>
        <taxon>Micrococcales</taxon>
        <taxon>Micrococcaceae</taxon>
        <taxon>Arthrobacter</taxon>
    </lineage>
</organism>
<gene>
    <name evidence="3" type="ORF">J2X01_002448</name>
</gene>